<proteinExistence type="predicted"/>
<dbReference type="Proteomes" id="UP000504733">
    <property type="component" value="Segment"/>
</dbReference>
<sequence>MVNKVEFFKAVEKIDGAPSFFAIHSIDGEDVAYNVISRDGISKLSDRWVILWRTVNVHGGYIVANGKCAWLDSQLEPRRRDMQNPVLLYTLVIEGVNK</sequence>
<reference evidence="1 2" key="1">
    <citation type="submission" date="2020-04" db="EMBL/GenBank/DDBJ databases">
        <authorList>
            <person name="Kumar P."/>
            <person name="Meghvansi M.K."/>
            <person name="Kamboj D.V."/>
        </authorList>
    </citation>
    <scope>NUCLEOTIDE SEQUENCE [LARGE SCALE GENOMIC DNA]</scope>
</reference>
<name>A0A6M5CEL7_9CAUD</name>
<evidence type="ECO:0000313" key="1">
    <source>
        <dbReference type="EMBL" id="QJT70590.1"/>
    </source>
</evidence>
<dbReference type="EMBL" id="MT360681">
    <property type="protein sequence ID" value="QJT70590.1"/>
    <property type="molecule type" value="Genomic_DNA"/>
</dbReference>
<organism evidence="1 2">
    <name type="scientific">Shigella phage 2019SD1</name>
    <dbReference type="NCBI Taxonomy" id="2848074"/>
    <lineage>
        <taxon>Viruses</taxon>
        <taxon>Duplodnaviria</taxon>
        <taxon>Heunggongvirae</taxon>
        <taxon>Uroviricota</taxon>
        <taxon>Caudoviricetes</taxon>
        <taxon>Drexlerviridae</taxon>
        <taxon>Tempevirinae</taxon>
        <taxon>Hanrivervirus</taxon>
        <taxon>Hanrivervirus hv2019SD1</taxon>
    </lineage>
</organism>
<keyword evidence="2" id="KW-1185">Reference proteome</keyword>
<gene>
    <name evidence="1" type="ORF">SD1_62</name>
</gene>
<protein>
    <submittedName>
        <fullName evidence="1">Uncharacterized protein</fullName>
    </submittedName>
</protein>
<accession>A0A6M5CEL7</accession>
<evidence type="ECO:0000313" key="2">
    <source>
        <dbReference type="Proteomes" id="UP000504733"/>
    </source>
</evidence>